<dbReference type="STRING" id="338966.Ppro_3347"/>
<feature type="active site" description="Proton donor" evidence="5">
    <location>
        <position position="131"/>
    </location>
</feature>
<dbReference type="InterPro" id="IPR000888">
    <property type="entry name" value="RmlC-like"/>
</dbReference>
<feature type="active site" description="Proton acceptor" evidence="5">
    <location>
        <position position="61"/>
    </location>
</feature>
<protein>
    <recommendedName>
        <fullName evidence="4 7">dTDP-4-dehydrorhamnose 3,5-epimerase</fullName>
        <ecNumber evidence="3 7">5.1.3.13</ecNumber>
    </recommendedName>
    <alternativeName>
        <fullName evidence="7">Thymidine diphospho-4-keto-rhamnose 3,5-epimerase</fullName>
    </alternativeName>
</protein>
<dbReference type="GO" id="GO:0008830">
    <property type="term" value="F:dTDP-4-dehydrorhamnose 3,5-epimerase activity"/>
    <property type="evidence" value="ECO:0007669"/>
    <property type="project" value="UniProtKB-UniRule"/>
</dbReference>
<name>A1AUB9_PELPD</name>
<dbReference type="UniPathway" id="UPA00124"/>
<dbReference type="KEGG" id="ppd:Ppro_3347"/>
<dbReference type="PANTHER" id="PTHR21047">
    <property type="entry name" value="DTDP-6-DEOXY-D-GLUCOSE-3,5 EPIMERASE"/>
    <property type="match status" value="1"/>
</dbReference>
<dbReference type="AlphaFoldDB" id="A1AUB9"/>
<evidence type="ECO:0000256" key="2">
    <source>
        <dbReference type="ARBA" id="ARBA00001997"/>
    </source>
</evidence>
<evidence type="ECO:0000256" key="5">
    <source>
        <dbReference type="PIRSR" id="PIRSR600888-1"/>
    </source>
</evidence>
<gene>
    <name evidence="8" type="ordered locus">Ppro_3347</name>
</gene>
<keyword evidence="7 8" id="KW-0413">Isomerase</keyword>
<accession>A1AUB9</accession>
<dbReference type="EC" id="5.1.3.13" evidence="3 7"/>
<feature type="site" description="Participates in a stacking interaction with the thymidine ring of dTDP-4-oxo-6-deoxyglucose" evidence="6">
    <location>
        <position position="137"/>
    </location>
</feature>
<reference evidence="8 9" key="1">
    <citation type="submission" date="2006-10" db="EMBL/GenBank/DDBJ databases">
        <title>Complete sequence of chromosome of Pelobacter propionicus DSM 2379.</title>
        <authorList>
            <consortium name="US DOE Joint Genome Institute"/>
            <person name="Copeland A."/>
            <person name="Lucas S."/>
            <person name="Lapidus A."/>
            <person name="Barry K."/>
            <person name="Detter J.C."/>
            <person name="Glavina del Rio T."/>
            <person name="Hammon N."/>
            <person name="Israni S."/>
            <person name="Dalin E."/>
            <person name="Tice H."/>
            <person name="Pitluck S."/>
            <person name="Saunders E."/>
            <person name="Brettin T."/>
            <person name="Bruce D."/>
            <person name="Han C."/>
            <person name="Tapia R."/>
            <person name="Schmutz J."/>
            <person name="Larimer F."/>
            <person name="Land M."/>
            <person name="Hauser L."/>
            <person name="Kyrpides N."/>
            <person name="Kim E."/>
            <person name="Lovley D."/>
            <person name="Richardson P."/>
        </authorList>
    </citation>
    <scope>NUCLEOTIDE SEQUENCE [LARGE SCALE GENOMIC DNA]</scope>
    <source>
        <strain evidence="9">DSM 2379 / NBRC 103807 / OttBd1</strain>
    </source>
</reference>
<dbReference type="PANTHER" id="PTHR21047:SF2">
    <property type="entry name" value="THYMIDINE DIPHOSPHO-4-KETO-RHAMNOSE 3,5-EPIMERASE"/>
    <property type="match status" value="1"/>
</dbReference>
<evidence type="ECO:0000256" key="1">
    <source>
        <dbReference type="ARBA" id="ARBA00001298"/>
    </source>
</evidence>
<dbReference type="EMBL" id="CP000482">
    <property type="protein sequence ID" value="ABL00940.1"/>
    <property type="molecule type" value="Genomic_DNA"/>
</dbReference>
<dbReference type="Proteomes" id="UP000006732">
    <property type="component" value="Chromosome"/>
</dbReference>
<dbReference type="InterPro" id="IPR014710">
    <property type="entry name" value="RmlC-like_jellyroll"/>
</dbReference>
<evidence type="ECO:0000256" key="3">
    <source>
        <dbReference type="ARBA" id="ARBA00012098"/>
    </source>
</evidence>
<organism evidence="8 9">
    <name type="scientific">Pelobacter propionicus (strain DSM 2379 / NBRC 103807 / OttBd1)</name>
    <dbReference type="NCBI Taxonomy" id="338966"/>
    <lineage>
        <taxon>Bacteria</taxon>
        <taxon>Pseudomonadati</taxon>
        <taxon>Thermodesulfobacteriota</taxon>
        <taxon>Desulfuromonadia</taxon>
        <taxon>Desulfuromonadales</taxon>
        <taxon>Desulfuromonadaceae</taxon>
        <taxon>Pelobacter</taxon>
    </lineage>
</organism>
<sequence length="187" mass="21001">MTFIHTRISGCLEIVPVCFQDERGRFVKTYNEKTFESHGCCTDWKEEFYSVSRRGVLRGLHFQLPPHQHDKLVYCTAGTVLDAVVDLRKGSPTYGDHIMLELSAEKGNMLYIPRGLAHGFYVTSESATMMYKVSSVYAPDHDAGIRWDSAGIAWPASTPIISTKDGLLPPLIDFSSPFSFDDCAKRQ</sequence>
<dbReference type="OrthoDB" id="9800680at2"/>
<evidence type="ECO:0000313" key="9">
    <source>
        <dbReference type="Proteomes" id="UP000006732"/>
    </source>
</evidence>
<evidence type="ECO:0000256" key="6">
    <source>
        <dbReference type="PIRSR" id="PIRSR600888-3"/>
    </source>
</evidence>
<comment type="function">
    <text evidence="2 7">Catalyzes the epimerization of the C3' and C5'positions of dTDP-6-deoxy-D-xylo-4-hexulose, forming dTDP-6-deoxy-L-lyxo-4-hexulose.</text>
</comment>
<dbReference type="eggNOG" id="COG1898">
    <property type="taxonomic scope" value="Bacteria"/>
</dbReference>
<dbReference type="SUPFAM" id="SSF51182">
    <property type="entry name" value="RmlC-like cupins"/>
    <property type="match status" value="1"/>
</dbReference>
<dbReference type="GO" id="GO:0005829">
    <property type="term" value="C:cytosol"/>
    <property type="evidence" value="ECO:0007669"/>
    <property type="project" value="TreeGrafter"/>
</dbReference>
<dbReference type="Pfam" id="PF00908">
    <property type="entry name" value="dTDP_sugar_isom"/>
    <property type="match status" value="1"/>
</dbReference>
<keyword evidence="9" id="KW-1185">Reference proteome</keyword>
<comment type="similarity">
    <text evidence="7">Belongs to the dTDP-4-dehydrorhamnose 3,5-epimerase family.</text>
</comment>
<comment type="catalytic activity">
    <reaction evidence="1 7">
        <text>dTDP-4-dehydro-6-deoxy-alpha-D-glucose = dTDP-4-dehydro-beta-L-rhamnose</text>
        <dbReference type="Rhea" id="RHEA:16969"/>
        <dbReference type="ChEBI" id="CHEBI:57649"/>
        <dbReference type="ChEBI" id="CHEBI:62830"/>
        <dbReference type="EC" id="5.1.3.13"/>
    </reaction>
</comment>
<dbReference type="Gene3D" id="2.60.120.10">
    <property type="entry name" value="Jelly Rolls"/>
    <property type="match status" value="1"/>
</dbReference>
<dbReference type="NCBIfam" id="TIGR01221">
    <property type="entry name" value="rmlC"/>
    <property type="match status" value="1"/>
</dbReference>
<comment type="pathway">
    <text evidence="7">Carbohydrate biosynthesis; dTDP-L-rhamnose biosynthesis.</text>
</comment>
<dbReference type="HOGENOM" id="CLU_090940_1_1_7"/>
<proteinExistence type="inferred from homology"/>
<evidence type="ECO:0000313" key="8">
    <source>
        <dbReference type="EMBL" id="ABL00940.1"/>
    </source>
</evidence>
<evidence type="ECO:0000256" key="4">
    <source>
        <dbReference type="ARBA" id="ARBA00019595"/>
    </source>
</evidence>
<dbReference type="CDD" id="cd00438">
    <property type="entry name" value="cupin_RmlC"/>
    <property type="match status" value="1"/>
</dbReference>
<dbReference type="GO" id="GO:0019305">
    <property type="term" value="P:dTDP-rhamnose biosynthetic process"/>
    <property type="evidence" value="ECO:0007669"/>
    <property type="project" value="UniProtKB-UniRule"/>
</dbReference>
<evidence type="ECO:0000256" key="7">
    <source>
        <dbReference type="RuleBase" id="RU364069"/>
    </source>
</evidence>
<comment type="subunit">
    <text evidence="7">Homodimer.</text>
</comment>
<dbReference type="RefSeq" id="WP_011737157.1">
    <property type="nucleotide sequence ID" value="NC_008609.1"/>
</dbReference>
<dbReference type="InterPro" id="IPR011051">
    <property type="entry name" value="RmlC_Cupin_sf"/>
</dbReference>
<dbReference type="GO" id="GO:0000271">
    <property type="term" value="P:polysaccharide biosynthetic process"/>
    <property type="evidence" value="ECO:0007669"/>
    <property type="project" value="TreeGrafter"/>
</dbReference>